<dbReference type="SUPFAM" id="SSF52833">
    <property type="entry name" value="Thioredoxin-like"/>
    <property type="match status" value="1"/>
</dbReference>
<dbReference type="InterPro" id="IPR036249">
    <property type="entry name" value="Thioredoxin-like_sf"/>
</dbReference>
<proteinExistence type="inferred from homology"/>
<evidence type="ECO:0000256" key="3">
    <source>
        <dbReference type="ARBA" id="ARBA00023002"/>
    </source>
</evidence>
<dbReference type="GO" id="GO:0006979">
    <property type="term" value="P:response to oxidative stress"/>
    <property type="evidence" value="ECO:0007669"/>
    <property type="project" value="InterPro"/>
</dbReference>
<keyword evidence="3 5" id="KW-0560">Oxidoreductase</keyword>
<dbReference type="EMBL" id="CALQ01001858">
    <property type="protein sequence ID" value="CCM19647.1"/>
    <property type="molecule type" value="Genomic_DNA"/>
</dbReference>
<evidence type="ECO:0000256" key="4">
    <source>
        <dbReference type="PIRSR" id="PIRSR000303-1"/>
    </source>
</evidence>
<dbReference type="Gene3D" id="3.40.30.10">
    <property type="entry name" value="Glutaredoxin"/>
    <property type="match status" value="1"/>
</dbReference>
<keyword evidence="2 5" id="KW-0575">Peroxidase</keyword>
<dbReference type="PANTHER" id="PTHR11592">
    <property type="entry name" value="GLUTATHIONE PEROXIDASE"/>
    <property type="match status" value="1"/>
</dbReference>
<evidence type="ECO:0000256" key="5">
    <source>
        <dbReference type="RuleBase" id="RU000499"/>
    </source>
</evidence>
<protein>
    <recommendedName>
        <fullName evidence="5">Glutathione peroxidase</fullName>
    </recommendedName>
</protein>
<dbReference type="PRINTS" id="PR01011">
    <property type="entry name" value="GLUTPROXDASE"/>
</dbReference>
<dbReference type="GO" id="GO:0004601">
    <property type="term" value="F:peroxidase activity"/>
    <property type="evidence" value="ECO:0007669"/>
    <property type="project" value="UniProtKB-KW"/>
</dbReference>
<evidence type="ECO:0000256" key="2">
    <source>
        <dbReference type="ARBA" id="ARBA00022559"/>
    </source>
</evidence>
<name>A0A1E1J7Q6_LEIGU</name>
<comment type="similarity">
    <text evidence="1 5">Belongs to the glutathione peroxidase family.</text>
</comment>
<dbReference type="PANTHER" id="PTHR11592:SF78">
    <property type="entry name" value="GLUTATHIONE PEROXIDASE"/>
    <property type="match status" value="1"/>
</dbReference>
<reference evidence="6" key="1">
    <citation type="submission" date="2012-08" db="EMBL/GenBank/DDBJ databases">
        <title>Comparative genomics of metastatic and non-metastatic Leishmania guyanensis provides insights into polygenic factors involved in Leishmania RNA virus infection.</title>
        <authorList>
            <person name="Smith D."/>
            <person name="Hertz-Fowler C."/>
            <person name="Martin R."/>
            <person name="Dickens N."/>
            <person name="Fasel N."/>
            <person name="Falquet L."/>
            <person name="Beverley S."/>
            <person name="Zangger H."/>
            <person name="Calderon-Copete S."/>
            <person name="Mottram J."/>
            <person name="Xenarios I."/>
        </authorList>
    </citation>
    <scope>NUCLEOTIDE SEQUENCE</scope>
    <source>
        <strain evidence="6">MHOM/BR/75/M4147/SSU:IR2SAT-LUC</strain>
    </source>
</reference>
<dbReference type="InterPro" id="IPR000889">
    <property type="entry name" value="Glutathione_peroxidase"/>
</dbReference>
<sequence length="160" mass="17811">MSGDRAVVMASIFTYSAVQGGKTVSLQRYSGYVTLIVNVASRCSFTSTNVEMLNGVQQAYGSRRFTILAFPCAQFANQEPLSNAEIAQWCENIGLLFPVFDRVNVKNPSAHPLFRMLRAQQGAPMWNYTKYLCDRSGVPRRKLEPGCSMDALRQSIESVL</sequence>
<evidence type="ECO:0000256" key="1">
    <source>
        <dbReference type="ARBA" id="ARBA00006926"/>
    </source>
</evidence>
<dbReference type="PROSITE" id="PS51355">
    <property type="entry name" value="GLUTATHIONE_PEROXID_3"/>
    <property type="match status" value="1"/>
</dbReference>
<accession>A0A1E1J7Q6</accession>
<gene>
    <name evidence="6" type="primary">LgM4147LRVhigh.35.02250.00300</name>
    <name evidence="6" type="ORF">BN36_3571280</name>
</gene>
<organism evidence="6">
    <name type="scientific">Leishmania guyanensis</name>
    <dbReference type="NCBI Taxonomy" id="5670"/>
    <lineage>
        <taxon>Eukaryota</taxon>
        <taxon>Discoba</taxon>
        <taxon>Euglenozoa</taxon>
        <taxon>Kinetoplastea</taxon>
        <taxon>Metakinetoplastina</taxon>
        <taxon>Trypanosomatida</taxon>
        <taxon>Trypanosomatidae</taxon>
        <taxon>Leishmaniinae</taxon>
        <taxon>Leishmania</taxon>
        <taxon>Leishmania guyanensis species complex</taxon>
    </lineage>
</organism>
<feature type="active site" evidence="4">
    <location>
        <position position="43"/>
    </location>
</feature>
<evidence type="ECO:0000313" key="6">
    <source>
        <dbReference type="EMBL" id="CCM19647.1"/>
    </source>
</evidence>
<dbReference type="CDD" id="cd00340">
    <property type="entry name" value="GSH_Peroxidase"/>
    <property type="match status" value="1"/>
</dbReference>
<dbReference type="Pfam" id="PF00255">
    <property type="entry name" value="GSHPx"/>
    <property type="match status" value="1"/>
</dbReference>
<dbReference type="AlphaFoldDB" id="A0A1E1J7Q6"/>
<dbReference type="PIRSF" id="PIRSF000303">
    <property type="entry name" value="Glutathion_perox"/>
    <property type="match status" value="1"/>
</dbReference>
<dbReference type="FunFam" id="3.40.30.10:FF:000364">
    <property type="entry name" value="Glutathione peroxidase"/>
    <property type="match status" value="1"/>
</dbReference>